<dbReference type="GO" id="GO:0005525">
    <property type="term" value="F:GTP binding"/>
    <property type="evidence" value="ECO:0007669"/>
    <property type="project" value="UniProtKB-KW"/>
</dbReference>
<comment type="catalytic activity">
    <reaction evidence="10">
        <text>GTP + 4 H2O = 2,5-diamino-6-hydroxy-4-(5-phosphoribosylamino)-pyrimidine + formate + 2 phosphate + 3 H(+)</text>
        <dbReference type="Rhea" id="RHEA:23704"/>
        <dbReference type="ChEBI" id="CHEBI:15377"/>
        <dbReference type="ChEBI" id="CHEBI:15378"/>
        <dbReference type="ChEBI" id="CHEBI:15740"/>
        <dbReference type="ChEBI" id="CHEBI:37565"/>
        <dbReference type="ChEBI" id="CHEBI:43474"/>
        <dbReference type="ChEBI" id="CHEBI:58614"/>
        <dbReference type="EC" id="3.5.4.25"/>
    </reaction>
</comment>
<evidence type="ECO:0000256" key="9">
    <source>
        <dbReference type="ARBA" id="ARBA00023134"/>
    </source>
</evidence>
<keyword evidence="7" id="KW-0378">Hydrolase</keyword>
<dbReference type="PANTHER" id="PTHR21327:SF18">
    <property type="entry name" value="3,4-DIHYDROXY-2-BUTANONE 4-PHOSPHATE SYNTHASE"/>
    <property type="match status" value="1"/>
</dbReference>
<dbReference type="EC" id="3.5.4.25" evidence="3"/>
<keyword evidence="5" id="KW-0479">Metal-binding</keyword>
<gene>
    <name evidence="12" type="ORF">GCM10007053_24150</name>
</gene>
<evidence type="ECO:0000313" key="13">
    <source>
        <dbReference type="Proteomes" id="UP000644693"/>
    </source>
</evidence>
<accession>A0A918XLB2</accession>
<dbReference type="AlphaFoldDB" id="A0A918XLB2"/>
<dbReference type="GO" id="GO:0009231">
    <property type="term" value="P:riboflavin biosynthetic process"/>
    <property type="evidence" value="ECO:0007669"/>
    <property type="project" value="UniProtKB-KW"/>
</dbReference>
<dbReference type="RefSeq" id="WP_229802733.1">
    <property type="nucleotide sequence ID" value="NZ_BMYM01000002.1"/>
</dbReference>
<evidence type="ECO:0000313" key="12">
    <source>
        <dbReference type="EMBL" id="GHD36124.1"/>
    </source>
</evidence>
<keyword evidence="6" id="KW-0547">Nucleotide-binding</keyword>
<keyword evidence="13" id="KW-1185">Reference proteome</keyword>
<evidence type="ECO:0000259" key="11">
    <source>
        <dbReference type="Pfam" id="PF00925"/>
    </source>
</evidence>
<dbReference type="GO" id="GO:0003935">
    <property type="term" value="F:GTP cyclohydrolase II activity"/>
    <property type="evidence" value="ECO:0007669"/>
    <property type="project" value="UniProtKB-EC"/>
</dbReference>
<evidence type="ECO:0000256" key="7">
    <source>
        <dbReference type="ARBA" id="ARBA00022801"/>
    </source>
</evidence>
<reference evidence="12" key="2">
    <citation type="submission" date="2020-09" db="EMBL/GenBank/DDBJ databases">
        <authorList>
            <person name="Sun Q."/>
            <person name="Kim S."/>
        </authorList>
    </citation>
    <scope>NUCLEOTIDE SEQUENCE</scope>
    <source>
        <strain evidence="12">KCTC 23430</strain>
    </source>
</reference>
<evidence type="ECO:0000256" key="2">
    <source>
        <dbReference type="ARBA" id="ARBA00004853"/>
    </source>
</evidence>
<dbReference type="GO" id="GO:0046872">
    <property type="term" value="F:metal ion binding"/>
    <property type="evidence" value="ECO:0007669"/>
    <property type="project" value="UniProtKB-KW"/>
</dbReference>
<sequence>MAGHVHFLPLAAQSQARKSVFTYLNPDVREKLIDHGKLMRIDSQGEALDPRQSPPADGVALNLLGPIPLPLGRGHEQPTVDWYAAVRSTELGQVESLANTLRDSGGQHLFAELVSSMAVNSVLAIGDAANAESPLVRVHSNCLTGDIFGSRRCECGPQLEAALDRISQDPQGGYLVYMAGHEGRGIGLWAKAATYLLQDEGEDTYQANRSLGLPDDSRDFSDAATLLKFFAGDRPIRLLTNNPKKVRDLTELGLADITAVKHVIGVDDNNRRYLEAKREWGHEIGEQDLRTDD</sequence>
<evidence type="ECO:0000256" key="8">
    <source>
        <dbReference type="ARBA" id="ARBA00022833"/>
    </source>
</evidence>
<evidence type="ECO:0000256" key="4">
    <source>
        <dbReference type="ARBA" id="ARBA00022619"/>
    </source>
</evidence>
<dbReference type="EMBL" id="BMYM01000002">
    <property type="protein sequence ID" value="GHD36124.1"/>
    <property type="molecule type" value="Genomic_DNA"/>
</dbReference>
<evidence type="ECO:0000256" key="6">
    <source>
        <dbReference type="ARBA" id="ARBA00022741"/>
    </source>
</evidence>
<protein>
    <recommendedName>
        <fullName evidence="3">GTP cyclohydrolase II</fullName>
        <ecNumber evidence="3">3.5.4.25</ecNumber>
    </recommendedName>
</protein>
<dbReference type="Pfam" id="PF00925">
    <property type="entry name" value="GTP_cyclohydro2"/>
    <property type="match status" value="1"/>
</dbReference>
<keyword evidence="9" id="KW-0342">GTP-binding</keyword>
<dbReference type="InterPro" id="IPR000926">
    <property type="entry name" value="RibA"/>
</dbReference>
<comment type="cofactor">
    <cofactor evidence="1">
        <name>Zn(2+)</name>
        <dbReference type="ChEBI" id="CHEBI:29105"/>
    </cofactor>
</comment>
<dbReference type="InterPro" id="IPR036144">
    <property type="entry name" value="RibA-like_sf"/>
</dbReference>
<name>A0A918XLB2_9GAMM</name>
<keyword evidence="4" id="KW-0686">Riboflavin biosynthesis</keyword>
<dbReference type="Proteomes" id="UP000644693">
    <property type="component" value="Unassembled WGS sequence"/>
</dbReference>
<comment type="pathway">
    <text evidence="2">Cofactor biosynthesis; riboflavin biosynthesis; 5-amino-6-(D-ribitylamino)uracil from GTP: step 1/4.</text>
</comment>
<dbReference type="SUPFAM" id="SSF142695">
    <property type="entry name" value="RibA-like"/>
    <property type="match status" value="1"/>
</dbReference>
<dbReference type="GO" id="GO:0008686">
    <property type="term" value="F:3,4-dihydroxy-2-butanone-4-phosphate synthase activity"/>
    <property type="evidence" value="ECO:0007669"/>
    <property type="project" value="TreeGrafter"/>
</dbReference>
<keyword evidence="8" id="KW-0862">Zinc</keyword>
<dbReference type="PANTHER" id="PTHR21327">
    <property type="entry name" value="GTP CYCLOHYDROLASE II-RELATED"/>
    <property type="match status" value="1"/>
</dbReference>
<evidence type="ECO:0000256" key="10">
    <source>
        <dbReference type="ARBA" id="ARBA00049295"/>
    </source>
</evidence>
<dbReference type="NCBIfam" id="NF001591">
    <property type="entry name" value="PRK00393.1"/>
    <property type="match status" value="1"/>
</dbReference>
<evidence type="ECO:0000256" key="5">
    <source>
        <dbReference type="ARBA" id="ARBA00022723"/>
    </source>
</evidence>
<proteinExistence type="predicted"/>
<dbReference type="InterPro" id="IPR032677">
    <property type="entry name" value="GTP_cyclohydro_II"/>
</dbReference>
<reference evidence="12" key="1">
    <citation type="journal article" date="2014" name="Int. J. Syst. Evol. Microbiol.">
        <title>Complete genome sequence of Corynebacterium casei LMG S-19264T (=DSM 44701T), isolated from a smear-ripened cheese.</title>
        <authorList>
            <consortium name="US DOE Joint Genome Institute (JGI-PGF)"/>
            <person name="Walter F."/>
            <person name="Albersmeier A."/>
            <person name="Kalinowski J."/>
            <person name="Ruckert C."/>
        </authorList>
    </citation>
    <scope>NUCLEOTIDE SEQUENCE</scope>
    <source>
        <strain evidence="12">KCTC 23430</strain>
    </source>
</reference>
<evidence type="ECO:0000256" key="3">
    <source>
        <dbReference type="ARBA" id="ARBA00012762"/>
    </source>
</evidence>
<dbReference type="GO" id="GO:0005829">
    <property type="term" value="C:cytosol"/>
    <property type="evidence" value="ECO:0007669"/>
    <property type="project" value="TreeGrafter"/>
</dbReference>
<feature type="domain" description="GTP cyclohydrolase II" evidence="11">
    <location>
        <begin position="121"/>
        <end position="255"/>
    </location>
</feature>
<dbReference type="Gene3D" id="3.40.50.10990">
    <property type="entry name" value="GTP cyclohydrolase II"/>
    <property type="match status" value="1"/>
</dbReference>
<evidence type="ECO:0000256" key="1">
    <source>
        <dbReference type="ARBA" id="ARBA00001947"/>
    </source>
</evidence>
<dbReference type="CDD" id="cd00641">
    <property type="entry name" value="GTP_cyclohydro2"/>
    <property type="match status" value="1"/>
</dbReference>
<comment type="caution">
    <text evidence="12">The sequence shown here is derived from an EMBL/GenBank/DDBJ whole genome shotgun (WGS) entry which is preliminary data.</text>
</comment>
<organism evidence="12 13">
    <name type="scientific">Parahalioglobus pacificus</name>
    <dbReference type="NCBI Taxonomy" id="930806"/>
    <lineage>
        <taxon>Bacteria</taxon>
        <taxon>Pseudomonadati</taxon>
        <taxon>Pseudomonadota</taxon>
        <taxon>Gammaproteobacteria</taxon>
        <taxon>Cellvibrionales</taxon>
        <taxon>Halieaceae</taxon>
        <taxon>Parahalioglobus</taxon>
    </lineage>
</organism>